<dbReference type="InterPro" id="IPR027281">
    <property type="entry name" value="Lys1"/>
</dbReference>
<dbReference type="FunFam" id="3.40.50.720:FF:000217">
    <property type="entry name" value="Saccharopine dehydrogenase [NAD(+), L-lysine-forming]"/>
    <property type="match status" value="1"/>
</dbReference>
<evidence type="ECO:0000259" key="16">
    <source>
        <dbReference type="SMART" id="SM01003"/>
    </source>
</evidence>
<evidence type="ECO:0000256" key="4">
    <source>
        <dbReference type="ARBA" id="ARBA00012847"/>
    </source>
</evidence>
<comment type="subunit">
    <text evidence="3">Monomer.</text>
</comment>
<accession>A0A8H7ZE07</accession>
<dbReference type="PANTHER" id="PTHR43272">
    <property type="entry name" value="LONG-CHAIN-FATTY-ACID--COA LIGASE"/>
    <property type="match status" value="1"/>
</dbReference>
<dbReference type="PANTHER" id="PTHR43272:SF33">
    <property type="entry name" value="AMP-BINDING DOMAIN-CONTAINING PROTEIN-RELATED"/>
    <property type="match status" value="1"/>
</dbReference>
<dbReference type="EMBL" id="JAEOAQ010000002">
    <property type="protein sequence ID" value="KAG5420100.1"/>
    <property type="molecule type" value="Genomic_DNA"/>
</dbReference>
<evidence type="ECO:0000256" key="7">
    <source>
        <dbReference type="ARBA" id="ARBA00022741"/>
    </source>
</evidence>
<keyword evidence="9" id="KW-0560">Oxidoreductase</keyword>
<dbReference type="Gene3D" id="3.40.50.12780">
    <property type="entry name" value="N-terminal domain of ligase-like"/>
    <property type="match status" value="1"/>
</dbReference>
<evidence type="ECO:0000256" key="12">
    <source>
        <dbReference type="ARBA" id="ARBA00023157"/>
    </source>
</evidence>
<comment type="pathway">
    <text evidence="1">Amino-acid biosynthesis; L-lysine biosynthesis via AAA pathway; L-lysine from L-alpha-aminoadipate (fungal route): step 3/3.</text>
</comment>
<evidence type="ECO:0000259" key="15">
    <source>
        <dbReference type="SMART" id="SM01002"/>
    </source>
</evidence>
<dbReference type="CDD" id="cd12188">
    <property type="entry name" value="SDH"/>
    <property type="match status" value="1"/>
</dbReference>
<keyword evidence="11" id="KW-0457">Lysine biosynthesis</keyword>
<comment type="caution">
    <text evidence="17">The sequence shown here is derived from an EMBL/GenBank/DDBJ whole genome shotgun (WGS) entry which is preliminary data.</text>
</comment>
<dbReference type="GO" id="GO:0004754">
    <property type="term" value="F:saccharopine dehydrogenase (NAD+, L-lysine-forming) activity"/>
    <property type="evidence" value="ECO:0007669"/>
    <property type="project" value="UniProtKB-EC"/>
</dbReference>
<evidence type="ECO:0000313" key="17">
    <source>
        <dbReference type="EMBL" id="KAG5420100.1"/>
    </source>
</evidence>
<dbReference type="InterPro" id="IPR042099">
    <property type="entry name" value="ANL_N_sf"/>
</dbReference>
<keyword evidence="10" id="KW-0520">NAD</keyword>
<proteinExistence type="inferred from homology"/>
<dbReference type="InterPro" id="IPR007886">
    <property type="entry name" value="AlaDH/PNT_N"/>
</dbReference>
<dbReference type="InterPro" id="IPR000873">
    <property type="entry name" value="AMP-dep_synth/lig_dom"/>
</dbReference>
<evidence type="ECO:0000256" key="11">
    <source>
        <dbReference type="ARBA" id="ARBA00023154"/>
    </source>
</evidence>
<evidence type="ECO:0000256" key="2">
    <source>
        <dbReference type="ARBA" id="ARBA00005689"/>
    </source>
</evidence>
<evidence type="ECO:0000256" key="8">
    <source>
        <dbReference type="ARBA" id="ARBA00022840"/>
    </source>
</evidence>
<keyword evidence="12" id="KW-1015">Disulfide bond</keyword>
<dbReference type="InterPro" id="IPR007698">
    <property type="entry name" value="AlaDH/PNT_NAD(H)-bd"/>
</dbReference>
<evidence type="ECO:0000313" key="18">
    <source>
        <dbReference type="Proteomes" id="UP000669133"/>
    </source>
</evidence>
<dbReference type="GO" id="GO:0016020">
    <property type="term" value="C:membrane"/>
    <property type="evidence" value="ECO:0007669"/>
    <property type="project" value="TreeGrafter"/>
</dbReference>
<evidence type="ECO:0000256" key="6">
    <source>
        <dbReference type="ARBA" id="ARBA00022605"/>
    </source>
</evidence>
<sequence length="1041" mass="116663">MSLIEESPKRLLELIKVTVPLAPSTVAKSVEVPNSHCFAKTYPSLNTLYALFEFGYQFYKDRRAFGVREKLPDGIVGKYQWQNYRTVRQRRNNLASGIFFVLENNPYKSYSDIHQNLAYDPLKRNEFVATIFSPNRPEWALADMACIAYSITTTALYDTLGPTTSQYILELTQSPIVLCSKDKIEKLIALKRANPTLVNLIVIVSMDKLDEVESARWKPLASENHISLYDYHQVEKLGEVNPLDPIPPTPDTIFTISFTSGTTCAHPKGVVLTHANAVAASTFRFIQDYKPSVVRLYSFLPMAHIFERSNIQQALTIGAEIGFPSSSTIATLYDDVRELQPSLLPTVPRILSKLLTAVKAETVNNTDKPWVRYLYTRAIKEKMRLQAMASDDDANPRHHVYDAFLDALREKFGLKSVEYFVTGSSPNSPDTLKFLKAALNVGISNGYGSTESFAGIMRTKSFDHNPGSVGPIGITTECRLKDLPEMSYTSKDKGGPMGELLLRGPQIFKEYYKNPKATAEAFDKYGWYQTGDVARVDTVNHNQVYIIDRVKNFFKLAQGEFVTPEKIENIYLASNPHLQQLFVHGNSFESYLVGIVGLDPVTIDSYLKEKFNDEICNQNDILRLLNDPVNKKKFLLDLNAAVKDQLQGFEKLHNVEIYFEPLTVERDVITPTQKIKRPLSETKPLEARAALTPTTTKQLIDAGFKVYVEKSSQSIFDIKEYEQAGAEIVPEGSWKQAPKDRLIIGLKELPENETFPLVHEHIQFAHCYKDQAGWETVLGRFPAGNGTLYDLEFLEDDNGRRVAAFGFYAGFAGAAIGVLDWAFKQTHSDNESLPGVTPYPNEDALIDFVKGELQKALEKTGGKYPTALVIGALGRCGSGALEFFKKVGIPDENVAKWDMQETAKGGPFKEIVDSNIFINCIYLSKPIPPFINLESLNVDDRKLTTIVDVSADTTNPNNPIPVYEIATVFNAPTVDVKTTKGPKLSVCSIDHLPSLLPREASEFFSKDLMPSLLQLPERDTAPVWVRAKQLFDKNVARLPKN</sequence>
<keyword evidence="8" id="KW-0067">ATP-binding</keyword>
<evidence type="ECO:0000256" key="3">
    <source>
        <dbReference type="ARBA" id="ARBA00011245"/>
    </source>
</evidence>
<dbReference type="SMART" id="SM01002">
    <property type="entry name" value="AlaDh_PNT_C"/>
    <property type="match status" value="1"/>
</dbReference>
<feature type="domain" description="Alanine dehydrogenase/pyridine nucleotide transhydrogenase NAD(H)-binding" evidence="15">
    <location>
        <begin position="853"/>
        <end position="988"/>
    </location>
</feature>
<dbReference type="Pfam" id="PF05222">
    <property type="entry name" value="AlaDh_PNT_N"/>
    <property type="match status" value="1"/>
</dbReference>
<name>A0A8H7ZE07_9ASCO</name>
<comment type="catalytic activity">
    <reaction evidence="14">
        <text>L-saccharopine + NAD(+) + H2O = L-lysine + 2-oxoglutarate + NADH + H(+)</text>
        <dbReference type="Rhea" id="RHEA:12440"/>
        <dbReference type="ChEBI" id="CHEBI:15377"/>
        <dbReference type="ChEBI" id="CHEBI:15378"/>
        <dbReference type="ChEBI" id="CHEBI:16810"/>
        <dbReference type="ChEBI" id="CHEBI:32551"/>
        <dbReference type="ChEBI" id="CHEBI:57540"/>
        <dbReference type="ChEBI" id="CHEBI:57945"/>
        <dbReference type="ChEBI" id="CHEBI:57951"/>
        <dbReference type="EC" id="1.5.1.7"/>
    </reaction>
</comment>
<evidence type="ECO:0000256" key="10">
    <source>
        <dbReference type="ARBA" id="ARBA00023027"/>
    </source>
</evidence>
<evidence type="ECO:0000256" key="9">
    <source>
        <dbReference type="ARBA" id="ARBA00023002"/>
    </source>
</evidence>
<reference evidence="17 18" key="1">
    <citation type="submission" date="2020-12" db="EMBL/GenBank/DDBJ databases">
        <title>Effect of drift, selection, and recombination on the evolution of hybrid genomes in Candida yeast pathogens.</title>
        <authorList>
            <person name="Mixao V."/>
            <person name="Ksiezopolska E."/>
            <person name="Saus E."/>
            <person name="Boekhout T."/>
            <person name="Gacser A."/>
            <person name="Gabaldon T."/>
        </authorList>
    </citation>
    <scope>NUCLEOTIDE SEQUENCE [LARGE SCALE GENOMIC DNA]</scope>
    <source>
        <strain evidence="17 18">BP57</strain>
    </source>
</reference>
<gene>
    <name evidence="17" type="ORF">I9W82_001980</name>
</gene>
<dbReference type="GO" id="GO:0005524">
    <property type="term" value="F:ATP binding"/>
    <property type="evidence" value="ECO:0007669"/>
    <property type="project" value="UniProtKB-KW"/>
</dbReference>
<dbReference type="AlphaFoldDB" id="A0A8H7ZE07"/>
<organism evidence="17 18">
    <name type="scientific">Candida metapsilosis</name>
    <dbReference type="NCBI Taxonomy" id="273372"/>
    <lineage>
        <taxon>Eukaryota</taxon>
        <taxon>Fungi</taxon>
        <taxon>Dikarya</taxon>
        <taxon>Ascomycota</taxon>
        <taxon>Saccharomycotina</taxon>
        <taxon>Pichiomycetes</taxon>
        <taxon>Debaryomycetaceae</taxon>
        <taxon>Candida/Lodderomyces clade</taxon>
        <taxon>Candida</taxon>
    </lineage>
</organism>
<keyword evidence="18" id="KW-1185">Reference proteome</keyword>
<dbReference type="SUPFAM" id="SSF52283">
    <property type="entry name" value="Formate/glycerate dehydrogenase catalytic domain-like"/>
    <property type="match status" value="1"/>
</dbReference>
<dbReference type="Pfam" id="PF00501">
    <property type="entry name" value="AMP-binding"/>
    <property type="match status" value="1"/>
</dbReference>
<dbReference type="Proteomes" id="UP000669133">
    <property type="component" value="Unassembled WGS sequence"/>
</dbReference>
<feature type="domain" description="Alanine dehydrogenase/pyridine nucleotide transhydrogenase N-terminal" evidence="16">
    <location>
        <begin position="679"/>
        <end position="812"/>
    </location>
</feature>
<dbReference type="SUPFAM" id="SSF56801">
    <property type="entry name" value="Acetyl-CoA synthetase-like"/>
    <property type="match status" value="1"/>
</dbReference>
<dbReference type="UniPathway" id="UPA00033">
    <property type="reaction ID" value="UER00034"/>
</dbReference>
<dbReference type="GO" id="GO:0004467">
    <property type="term" value="F:long-chain fatty acid-CoA ligase activity"/>
    <property type="evidence" value="ECO:0007669"/>
    <property type="project" value="TreeGrafter"/>
</dbReference>
<evidence type="ECO:0000256" key="5">
    <source>
        <dbReference type="ARBA" id="ARBA00021221"/>
    </source>
</evidence>
<evidence type="ECO:0000256" key="14">
    <source>
        <dbReference type="ARBA" id="ARBA00047860"/>
    </source>
</evidence>
<dbReference type="GO" id="GO:0019878">
    <property type="term" value="P:lysine biosynthetic process via aminoadipic acid"/>
    <property type="evidence" value="ECO:0007669"/>
    <property type="project" value="UniProtKB-UniPathway"/>
</dbReference>
<dbReference type="OrthoDB" id="265306at2759"/>
<keyword evidence="7" id="KW-0547">Nucleotide-binding</keyword>
<evidence type="ECO:0000256" key="13">
    <source>
        <dbReference type="ARBA" id="ARBA00033228"/>
    </source>
</evidence>
<keyword evidence="6" id="KW-0028">Amino-acid biosynthesis</keyword>
<dbReference type="SMART" id="SM01003">
    <property type="entry name" value="AlaDh_PNT_N"/>
    <property type="match status" value="1"/>
</dbReference>
<dbReference type="FunFam" id="3.40.50.720:FF:000423">
    <property type="entry name" value="Saccharopine dehydrogenase [NAD(+), L-lysine-forming]"/>
    <property type="match status" value="1"/>
</dbReference>
<evidence type="ECO:0000256" key="1">
    <source>
        <dbReference type="ARBA" id="ARBA00004884"/>
    </source>
</evidence>
<protein>
    <recommendedName>
        <fullName evidence="5">Saccharopine dehydrogenase [NAD(+), L-lysine-forming]</fullName>
        <ecNumber evidence="4">1.5.1.7</ecNumber>
    </recommendedName>
    <alternativeName>
        <fullName evidence="13">Lysine--2-oxoglutarate reductase</fullName>
    </alternativeName>
</protein>
<dbReference type="Gene3D" id="3.40.50.720">
    <property type="entry name" value="NAD(P)-binding Rossmann-like Domain"/>
    <property type="match status" value="2"/>
</dbReference>
<dbReference type="GO" id="GO:0005783">
    <property type="term" value="C:endoplasmic reticulum"/>
    <property type="evidence" value="ECO:0007669"/>
    <property type="project" value="TreeGrafter"/>
</dbReference>
<dbReference type="EC" id="1.5.1.7" evidence="4"/>
<dbReference type="RefSeq" id="XP_067549216.1">
    <property type="nucleotide sequence ID" value="XM_067690785.1"/>
</dbReference>
<dbReference type="GeneID" id="93650609"/>
<comment type="similarity">
    <text evidence="2">Belongs to the AlaDH/PNT family.</text>
</comment>